<dbReference type="AlphaFoldDB" id="A0A1I7HTY9"/>
<reference evidence="3 4" key="1">
    <citation type="submission" date="2016-10" db="EMBL/GenBank/DDBJ databases">
        <authorList>
            <person name="de Groot N.N."/>
        </authorList>
    </citation>
    <scope>NUCLEOTIDE SEQUENCE [LARGE SCALE GENOMIC DNA]</scope>
    <source>
        <strain evidence="3 4">KHGC13</strain>
    </source>
</reference>
<gene>
    <name evidence="3" type="ORF">SAMN05216508_12410</name>
</gene>
<keyword evidence="1" id="KW-0812">Transmembrane</keyword>
<protein>
    <recommendedName>
        <fullName evidence="2">YdbS-like PH domain-containing protein</fullName>
    </recommendedName>
</protein>
<dbReference type="STRING" id="155865.SAMN05216515_12610"/>
<dbReference type="RefSeq" id="WP_177207443.1">
    <property type="nucleotide sequence ID" value="NZ_FOWF01000026.1"/>
</dbReference>
<evidence type="ECO:0000313" key="4">
    <source>
        <dbReference type="Proteomes" id="UP000198817"/>
    </source>
</evidence>
<keyword evidence="1" id="KW-1133">Transmembrane helix</keyword>
<feature type="transmembrane region" description="Helical" evidence="1">
    <location>
        <begin position="51"/>
        <end position="69"/>
    </location>
</feature>
<dbReference type="InterPro" id="IPR005182">
    <property type="entry name" value="YdbS-like_PH"/>
</dbReference>
<keyword evidence="4" id="KW-1185">Reference proteome</keyword>
<name>A0A1I7HTY9_9FIRM</name>
<feature type="transmembrane region" description="Helical" evidence="1">
    <location>
        <begin position="12"/>
        <end position="39"/>
    </location>
</feature>
<evidence type="ECO:0000259" key="2">
    <source>
        <dbReference type="Pfam" id="PF03703"/>
    </source>
</evidence>
<keyword evidence="1" id="KW-0472">Membrane</keyword>
<proteinExistence type="predicted"/>
<organism evidence="3 4">
    <name type="scientific">Eubacterium pyruvativorans</name>
    <dbReference type="NCBI Taxonomy" id="155865"/>
    <lineage>
        <taxon>Bacteria</taxon>
        <taxon>Bacillati</taxon>
        <taxon>Bacillota</taxon>
        <taxon>Clostridia</taxon>
        <taxon>Eubacteriales</taxon>
        <taxon>Eubacteriaceae</taxon>
        <taxon>Eubacterium</taxon>
    </lineage>
</organism>
<accession>A0A1I7HTY9</accession>
<sequence length="166" mass="18630">MKEYKKLEKNALKYMYVISGIGIVVYGVIFLGIAANLWFGWFFPGIPHRQIVAGIVLALYAVLTVTKLVSPKILYHWYRYAINEEEINIRSGVFVKKTSIVPIERVQKIEMSRGPVERRYGLASVSVVTAGGDVDVQYLPAAEAEEIAASLKRKVSRIARGREVQA</sequence>
<dbReference type="PANTHER" id="PTHR34473:SF2">
    <property type="entry name" value="UPF0699 TRANSMEMBRANE PROTEIN YDBT"/>
    <property type="match status" value="1"/>
</dbReference>
<dbReference type="Pfam" id="PF03703">
    <property type="entry name" value="bPH_2"/>
    <property type="match status" value="1"/>
</dbReference>
<dbReference type="EMBL" id="FPBT01000024">
    <property type="protein sequence ID" value="SFU64192.1"/>
    <property type="molecule type" value="Genomic_DNA"/>
</dbReference>
<dbReference type="Proteomes" id="UP000198817">
    <property type="component" value="Unassembled WGS sequence"/>
</dbReference>
<evidence type="ECO:0000313" key="3">
    <source>
        <dbReference type="EMBL" id="SFU64192.1"/>
    </source>
</evidence>
<dbReference type="PANTHER" id="PTHR34473">
    <property type="entry name" value="UPF0699 TRANSMEMBRANE PROTEIN YDBS"/>
    <property type="match status" value="1"/>
</dbReference>
<evidence type="ECO:0000256" key="1">
    <source>
        <dbReference type="SAM" id="Phobius"/>
    </source>
</evidence>
<feature type="domain" description="YdbS-like PH" evidence="2">
    <location>
        <begin position="75"/>
        <end position="150"/>
    </location>
</feature>